<dbReference type="EMBL" id="VOEI01000008">
    <property type="protein sequence ID" value="TWR23915.1"/>
    <property type="molecule type" value="Genomic_DNA"/>
</dbReference>
<comment type="caution">
    <text evidence="1">The sequence shown here is derived from an EMBL/GenBank/DDBJ whole genome shotgun (WGS) entry which is preliminary data.</text>
</comment>
<dbReference type="AlphaFoldDB" id="A0A563TX37"/>
<evidence type="ECO:0000313" key="2">
    <source>
        <dbReference type="Proteomes" id="UP000318010"/>
    </source>
</evidence>
<reference evidence="1 2" key="1">
    <citation type="submission" date="2019-07" db="EMBL/GenBank/DDBJ databases">
        <authorList>
            <person name="Kim J."/>
        </authorList>
    </citation>
    <scope>NUCLEOTIDE SEQUENCE [LARGE SCALE GENOMIC DNA]</scope>
    <source>
        <strain evidence="1 2">MJ1a</strain>
    </source>
</reference>
<sequence length="63" mass="7092">MKKNIIQVKNENTVPKNTKKAYSPTIPSNNLGEFNIAQLFSKVLTQKKIKGATKTLVSQTFRL</sequence>
<keyword evidence="2" id="KW-1185">Reference proteome</keyword>
<name>A0A563TX37_9SPHI</name>
<protein>
    <submittedName>
        <fullName evidence="1">Uncharacterized protein</fullName>
    </submittedName>
</protein>
<gene>
    <name evidence="1" type="ORF">FPZ42_18075</name>
</gene>
<dbReference type="RefSeq" id="WP_146273271.1">
    <property type="nucleotide sequence ID" value="NZ_VOEI01000008.1"/>
</dbReference>
<evidence type="ECO:0000313" key="1">
    <source>
        <dbReference type="EMBL" id="TWR23915.1"/>
    </source>
</evidence>
<accession>A0A563TX37</accession>
<dbReference type="Proteomes" id="UP000318010">
    <property type="component" value="Unassembled WGS sequence"/>
</dbReference>
<proteinExistence type="predicted"/>
<organism evidence="1 2">
    <name type="scientific">Mucilaginibacter achroorhodeus</name>
    <dbReference type="NCBI Taxonomy" id="2599294"/>
    <lineage>
        <taxon>Bacteria</taxon>
        <taxon>Pseudomonadati</taxon>
        <taxon>Bacteroidota</taxon>
        <taxon>Sphingobacteriia</taxon>
        <taxon>Sphingobacteriales</taxon>
        <taxon>Sphingobacteriaceae</taxon>
        <taxon>Mucilaginibacter</taxon>
    </lineage>
</organism>